<evidence type="ECO:0000313" key="3">
    <source>
        <dbReference type="Proteomes" id="UP001153954"/>
    </source>
</evidence>
<feature type="coiled-coil region" evidence="1">
    <location>
        <begin position="384"/>
        <end position="411"/>
    </location>
</feature>
<dbReference type="PANTHER" id="PTHR13601:SF2">
    <property type="entry name" value="GAMETOGENETIN-BINDING PROTEIN 2"/>
    <property type="match status" value="1"/>
</dbReference>
<evidence type="ECO:0008006" key="4">
    <source>
        <dbReference type="Google" id="ProtNLM"/>
    </source>
</evidence>
<dbReference type="EMBL" id="CAKOGL010000005">
    <property type="protein sequence ID" value="CAH2086204.1"/>
    <property type="molecule type" value="Genomic_DNA"/>
</dbReference>
<accession>A0AAU9THG5</accession>
<proteinExistence type="predicted"/>
<dbReference type="Proteomes" id="UP001153954">
    <property type="component" value="Unassembled WGS sequence"/>
</dbReference>
<organism evidence="2 3">
    <name type="scientific">Euphydryas editha</name>
    <name type="common">Edith's checkerspot</name>
    <dbReference type="NCBI Taxonomy" id="104508"/>
    <lineage>
        <taxon>Eukaryota</taxon>
        <taxon>Metazoa</taxon>
        <taxon>Ecdysozoa</taxon>
        <taxon>Arthropoda</taxon>
        <taxon>Hexapoda</taxon>
        <taxon>Insecta</taxon>
        <taxon>Pterygota</taxon>
        <taxon>Neoptera</taxon>
        <taxon>Endopterygota</taxon>
        <taxon>Lepidoptera</taxon>
        <taxon>Glossata</taxon>
        <taxon>Ditrysia</taxon>
        <taxon>Papilionoidea</taxon>
        <taxon>Nymphalidae</taxon>
        <taxon>Nymphalinae</taxon>
        <taxon>Euphydryas</taxon>
    </lineage>
</organism>
<keyword evidence="3" id="KW-1185">Reference proteome</keyword>
<dbReference type="InterPro" id="IPR026073">
    <property type="entry name" value="GGNBP2"/>
</dbReference>
<evidence type="ECO:0000313" key="2">
    <source>
        <dbReference type="EMBL" id="CAH2086204.1"/>
    </source>
</evidence>
<dbReference type="GO" id="GO:0005737">
    <property type="term" value="C:cytoplasm"/>
    <property type="evidence" value="ECO:0007669"/>
    <property type="project" value="TreeGrafter"/>
</dbReference>
<dbReference type="PANTHER" id="PTHR13601">
    <property type="entry name" value="GAMETOGENETIN-BINDING PROTEIN 2"/>
    <property type="match status" value="1"/>
</dbReference>
<dbReference type="GO" id="GO:0005634">
    <property type="term" value="C:nucleus"/>
    <property type="evidence" value="ECO:0007669"/>
    <property type="project" value="TreeGrafter"/>
</dbReference>
<comment type="caution">
    <text evidence="2">The sequence shown here is derived from an EMBL/GenBank/DDBJ whole genome shotgun (WGS) entry which is preliminary data.</text>
</comment>
<evidence type="ECO:0000256" key="1">
    <source>
        <dbReference type="SAM" id="Coils"/>
    </source>
</evidence>
<name>A0AAU9THG5_EUPED</name>
<gene>
    <name evidence="2" type="ORF">EEDITHA_LOCUS2608</name>
</gene>
<keyword evidence="1" id="KW-0175">Coiled coil</keyword>
<reference evidence="2" key="1">
    <citation type="submission" date="2022-03" db="EMBL/GenBank/DDBJ databases">
        <authorList>
            <person name="Tunstrom K."/>
        </authorList>
    </citation>
    <scope>NUCLEOTIDE SEQUENCE</scope>
</reference>
<sequence>MAKLVDIYNCEKEPVIKRKQLPLTIYENLTMVMDISTMGLIFDSPQVKGREYDEFIRKYRTLTTDELKSALRVDASDIFNVLNQSIPCVGCRRSVERLFYQLCKSGHPTLDPLILTQDEIMTIREDKITNPQSLATLLNGHSTGLECLILSQPRWKKSQRCTLHSLEAGTARGWGASGCGWGWGAWGWGGRTAWCAAWDAMRTPAREHVTLVHFNTLHDTLHNYLRKHRFCADCKTKVLRAYQLLVEEKEPQKEKGYVGALYGGIKRCLLDKHLHLQAKTDYIAHLIARAEPELFGNHRERHAKTLEIAQEEVLICLGICIYERLQRISLRLREEENTCQILAAVGVEALYRKFETAVEHKSGVSKLQLLYDEITQEELTIQQRKEQKKLKRRKKKERQAIENKCKEADSEEPEEKCQCEECLLEERDTPTDLLSPRDYNQCYDGVQSNGDSCHSCQEDFTKLCSPKKLVKKRTKNGNLSPNEHSHDCGYSSGNNGGCCETMSGSSSLMSSPEGSEVACSEGFCNHERGDCLDLTKNDKISCTGFTLSLQEMLDTCSSDEEQDTSYIPIEEVLEFKSRRNITEKRQELRQNLRQKFAQLCVNTPPLPSEMLKQGTNPT</sequence>
<dbReference type="AlphaFoldDB" id="A0AAU9THG5"/>
<protein>
    <recommendedName>
        <fullName evidence="4">Gametogenetin-binding protein 2</fullName>
    </recommendedName>
</protein>